<dbReference type="Proteomes" id="UP000789920">
    <property type="component" value="Unassembled WGS sequence"/>
</dbReference>
<comment type="caution">
    <text evidence="1">The sequence shown here is derived from an EMBL/GenBank/DDBJ whole genome shotgun (WGS) entry which is preliminary data.</text>
</comment>
<reference evidence="1" key="1">
    <citation type="submission" date="2021-06" db="EMBL/GenBank/DDBJ databases">
        <authorList>
            <person name="Kallberg Y."/>
            <person name="Tangrot J."/>
            <person name="Rosling A."/>
        </authorList>
    </citation>
    <scope>NUCLEOTIDE SEQUENCE</scope>
    <source>
        <strain evidence="1">MA461A</strain>
    </source>
</reference>
<protein>
    <submittedName>
        <fullName evidence="1">34200_t:CDS:1</fullName>
    </submittedName>
</protein>
<sequence length="119" mass="13628">TEKGLAYTPNWKEDICCSKGNSRNTSDYESPDSKEDENYLLKIEYEELYSYPTYQETNNINIIKTKSTNKKVSATKLMDKQDINLNNQKTVNYLSGINIDCIEVKLNKEISKPTSNKGS</sequence>
<name>A0ACA9SBS2_9GLOM</name>
<accession>A0ACA9SBS2</accession>
<feature type="non-terminal residue" evidence="1">
    <location>
        <position position="1"/>
    </location>
</feature>
<organism evidence="1 2">
    <name type="scientific">Racocetra persica</name>
    <dbReference type="NCBI Taxonomy" id="160502"/>
    <lineage>
        <taxon>Eukaryota</taxon>
        <taxon>Fungi</taxon>
        <taxon>Fungi incertae sedis</taxon>
        <taxon>Mucoromycota</taxon>
        <taxon>Glomeromycotina</taxon>
        <taxon>Glomeromycetes</taxon>
        <taxon>Diversisporales</taxon>
        <taxon>Gigasporaceae</taxon>
        <taxon>Racocetra</taxon>
    </lineage>
</organism>
<proteinExistence type="predicted"/>
<keyword evidence="2" id="KW-1185">Reference proteome</keyword>
<dbReference type="EMBL" id="CAJVQC010109884">
    <property type="protein sequence ID" value="CAG8834692.1"/>
    <property type="molecule type" value="Genomic_DNA"/>
</dbReference>
<evidence type="ECO:0000313" key="1">
    <source>
        <dbReference type="EMBL" id="CAG8834692.1"/>
    </source>
</evidence>
<gene>
    <name evidence="1" type="ORF">RPERSI_LOCUS29273</name>
</gene>
<evidence type="ECO:0000313" key="2">
    <source>
        <dbReference type="Proteomes" id="UP000789920"/>
    </source>
</evidence>
<feature type="non-terminal residue" evidence="1">
    <location>
        <position position="119"/>
    </location>
</feature>